<evidence type="ECO:0000259" key="3">
    <source>
        <dbReference type="PROSITE" id="PS50127"/>
    </source>
</evidence>
<proteinExistence type="predicted"/>
<reference evidence="4 5" key="1">
    <citation type="journal article" date="2020" name="bioRxiv">
        <title>Metabolic contributions of an alphaproteobacterial endosymbiont in the apicomplexan Cardiosporidium cionae.</title>
        <authorList>
            <person name="Hunter E.S."/>
            <person name="Paight C.J."/>
            <person name="Lane C.E."/>
        </authorList>
    </citation>
    <scope>NUCLEOTIDE SEQUENCE [LARGE SCALE GENOMIC DNA]</scope>
    <source>
        <strain evidence="4">ESH_2018</strain>
    </source>
</reference>
<feature type="region of interest" description="Disordered" evidence="1">
    <location>
        <begin position="199"/>
        <end position="250"/>
    </location>
</feature>
<name>A0ABQ7JDS2_9APIC</name>
<organism evidence="4 5">
    <name type="scientific">Cardiosporidium cionae</name>
    <dbReference type="NCBI Taxonomy" id="476202"/>
    <lineage>
        <taxon>Eukaryota</taxon>
        <taxon>Sar</taxon>
        <taxon>Alveolata</taxon>
        <taxon>Apicomplexa</taxon>
        <taxon>Aconoidasida</taxon>
        <taxon>Nephromycida</taxon>
        <taxon>Cardiosporidium</taxon>
    </lineage>
</organism>
<dbReference type="CDD" id="cd23799">
    <property type="entry name" value="UBCc_UBE2J"/>
    <property type="match status" value="1"/>
</dbReference>
<comment type="caution">
    <text evidence="4">The sequence shown here is derived from an EMBL/GenBank/DDBJ whole genome shotgun (WGS) entry which is preliminary data.</text>
</comment>
<dbReference type="EMBL" id="JADAQX010000075">
    <property type="protein sequence ID" value="KAF8822173.1"/>
    <property type="molecule type" value="Genomic_DNA"/>
</dbReference>
<dbReference type="InterPro" id="IPR050113">
    <property type="entry name" value="Ub_conjugating_enzyme"/>
</dbReference>
<sequence length="300" mass="33769">MRGGNQFSSSAQSHRGQAHSIARILREYEEINSEMHGYWCAYPLDLEEPFEWHFTVRGPAKTEFDGGVYHGRIILPESYPFAPPSVIFLTPNGRFEVGKKVCLSASNYHPELWQPAWGIRTMLGALCAFFSTPSEGAIHSLDWAPEIRKKLAKDSIHWTCPSCKKSNQEIVAEKCSEASSKPPPIPRNLLHDRTSGFSKARAATDSNRSPTNNEEIAQGSTNDKYQSNSSESGAALSGEQILSKRQPPKRNSRSLMIHLFRRPTNRRQMYVAVIDSMLGILLIVITYFLVTFLLAFFTIF</sequence>
<dbReference type="Proteomes" id="UP000823046">
    <property type="component" value="Unassembled WGS sequence"/>
</dbReference>
<evidence type="ECO:0000313" key="5">
    <source>
        <dbReference type="Proteomes" id="UP000823046"/>
    </source>
</evidence>
<gene>
    <name evidence="4" type="ORF">IE077_000852</name>
</gene>
<keyword evidence="2" id="KW-1133">Transmembrane helix</keyword>
<dbReference type="SUPFAM" id="SSF54495">
    <property type="entry name" value="UBC-like"/>
    <property type="match status" value="1"/>
</dbReference>
<dbReference type="SMART" id="SM00212">
    <property type="entry name" value="UBCc"/>
    <property type="match status" value="1"/>
</dbReference>
<dbReference type="Pfam" id="PF00179">
    <property type="entry name" value="UQ_con"/>
    <property type="match status" value="1"/>
</dbReference>
<dbReference type="InterPro" id="IPR016135">
    <property type="entry name" value="UBQ-conjugating_enzyme/RWD"/>
</dbReference>
<keyword evidence="2" id="KW-0812">Transmembrane</keyword>
<keyword evidence="5" id="KW-1185">Reference proteome</keyword>
<keyword evidence="2" id="KW-0472">Membrane</keyword>
<accession>A0ABQ7JDS2</accession>
<feature type="transmembrane region" description="Helical" evidence="2">
    <location>
        <begin position="270"/>
        <end position="299"/>
    </location>
</feature>
<dbReference type="PANTHER" id="PTHR24067">
    <property type="entry name" value="UBIQUITIN-CONJUGATING ENZYME E2"/>
    <property type="match status" value="1"/>
</dbReference>
<dbReference type="PROSITE" id="PS50127">
    <property type="entry name" value="UBC_2"/>
    <property type="match status" value="1"/>
</dbReference>
<evidence type="ECO:0000256" key="2">
    <source>
        <dbReference type="SAM" id="Phobius"/>
    </source>
</evidence>
<feature type="domain" description="UBC core" evidence="3">
    <location>
        <begin position="19"/>
        <end position="180"/>
    </location>
</feature>
<evidence type="ECO:0000256" key="1">
    <source>
        <dbReference type="SAM" id="MobiDB-lite"/>
    </source>
</evidence>
<feature type="compositionally biased region" description="Polar residues" evidence="1">
    <location>
        <begin position="204"/>
        <end position="232"/>
    </location>
</feature>
<dbReference type="InterPro" id="IPR000608">
    <property type="entry name" value="UBC"/>
</dbReference>
<dbReference type="Gene3D" id="3.10.110.10">
    <property type="entry name" value="Ubiquitin Conjugating Enzyme"/>
    <property type="match status" value="1"/>
</dbReference>
<evidence type="ECO:0000313" key="4">
    <source>
        <dbReference type="EMBL" id="KAF8822173.1"/>
    </source>
</evidence>
<protein>
    <submittedName>
        <fullName evidence="4">Ubiquitin-conjugating enzyme subfamily protein</fullName>
    </submittedName>
</protein>